<sequence>MKSRRTELEKYGPNLDQRFFRAISDLKYRGDASAHAIEEDPSQDDLEEKSKSATNVAKILFRLKTEAKTAHRNN</sequence>
<dbReference type="STRING" id="308853.SAMN05421752_102405"/>
<gene>
    <name evidence="2" type="ORF">SAMN05421752_102405</name>
</gene>
<evidence type="ECO:0000313" key="3">
    <source>
        <dbReference type="Proteomes" id="UP000185936"/>
    </source>
</evidence>
<dbReference type="EMBL" id="FTNR01000002">
    <property type="protein sequence ID" value="SIR77518.1"/>
    <property type="molecule type" value="Genomic_DNA"/>
</dbReference>
<evidence type="ECO:0000313" key="2">
    <source>
        <dbReference type="EMBL" id="SIR77518.1"/>
    </source>
</evidence>
<evidence type="ECO:0000256" key="1">
    <source>
        <dbReference type="SAM" id="MobiDB-lite"/>
    </source>
</evidence>
<dbReference type="AlphaFoldDB" id="A0A1N7DP55"/>
<accession>A0A1N7DP55</accession>
<organism evidence="2 3">
    <name type="scientific">Natronorubrum thiooxidans</name>
    <dbReference type="NCBI Taxonomy" id="308853"/>
    <lineage>
        <taxon>Archaea</taxon>
        <taxon>Methanobacteriati</taxon>
        <taxon>Methanobacteriota</taxon>
        <taxon>Stenosarchaea group</taxon>
        <taxon>Halobacteria</taxon>
        <taxon>Halobacteriales</taxon>
        <taxon>Natrialbaceae</taxon>
        <taxon>Natronorubrum</taxon>
    </lineage>
</organism>
<dbReference type="Proteomes" id="UP000185936">
    <property type="component" value="Unassembled WGS sequence"/>
</dbReference>
<proteinExistence type="predicted"/>
<protein>
    <recommendedName>
        <fullName evidence="4">DUF4145 domain-containing protein</fullName>
    </recommendedName>
</protein>
<name>A0A1N7DP55_9EURY</name>
<keyword evidence="3" id="KW-1185">Reference proteome</keyword>
<reference evidence="3" key="1">
    <citation type="submission" date="2017-01" db="EMBL/GenBank/DDBJ databases">
        <authorList>
            <person name="Varghese N."/>
            <person name="Submissions S."/>
        </authorList>
    </citation>
    <scope>NUCLEOTIDE SEQUENCE [LARGE SCALE GENOMIC DNA]</scope>
    <source>
        <strain evidence="3">type strain: HArc-</strain>
    </source>
</reference>
<feature type="region of interest" description="Disordered" evidence="1">
    <location>
        <begin position="31"/>
        <end position="50"/>
    </location>
</feature>
<evidence type="ECO:0008006" key="4">
    <source>
        <dbReference type="Google" id="ProtNLM"/>
    </source>
</evidence>